<evidence type="ECO:0000259" key="1">
    <source>
        <dbReference type="PROSITE" id="PS50883"/>
    </source>
</evidence>
<dbReference type="PANTHER" id="PTHR33121">
    <property type="entry name" value="CYCLIC DI-GMP PHOSPHODIESTERASE PDEF"/>
    <property type="match status" value="1"/>
</dbReference>
<dbReference type="PROSITE" id="PS50883">
    <property type="entry name" value="EAL"/>
    <property type="match status" value="1"/>
</dbReference>
<dbReference type="Gene3D" id="3.20.20.450">
    <property type="entry name" value="EAL domain"/>
    <property type="match status" value="1"/>
</dbReference>
<organism evidence="2 3">
    <name type="scientific">Sulfurospirillum halorespirans DSM 13726</name>
    <dbReference type="NCBI Taxonomy" id="1193502"/>
    <lineage>
        <taxon>Bacteria</taxon>
        <taxon>Pseudomonadati</taxon>
        <taxon>Campylobacterota</taxon>
        <taxon>Epsilonproteobacteria</taxon>
        <taxon>Campylobacterales</taxon>
        <taxon>Sulfurospirillaceae</taxon>
        <taxon>Sulfurospirillum</taxon>
    </lineage>
</organism>
<dbReference type="Pfam" id="PF00563">
    <property type="entry name" value="EAL"/>
    <property type="match status" value="1"/>
</dbReference>
<protein>
    <submittedName>
        <fullName evidence="2">EAL family protein</fullName>
    </submittedName>
</protein>
<dbReference type="STRING" id="1193502.SHALO_2542"/>
<accession>A0A1D7TMS8</accession>
<dbReference type="SUPFAM" id="SSF141868">
    <property type="entry name" value="EAL domain-like"/>
    <property type="match status" value="1"/>
</dbReference>
<dbReference type="EMBL" id="CP017111">
    <property type="protein sequence ID" value="AOO66301.1"/>
    <property type="molecule type" value="Genomic_DNA"/>
</dbReference>
<keyword evidence="3" id="KW-1185">Reference proteome</keyword>
<dbReference type="AlphaFoldDB" id="A0A1D7TMS8"/>
<dbReference type="InterPro" id="IPR050706">
    <property type="entry name" value="Cyclic-di-GMP_PDE-like"/>
</dbReference>
<dbReference type="GO" id="GO:0071111">
    <property type="term" value="F:cyclic-guanylate-specific phosphodiesterase activity"/>
    <property type="evidence" value="ECO:0007669"/>
    <property type="project" value="InterPro"/>
</dbReference>
<gene>
    <name evidence="2" type="ORF">SHALO_2542</name>
</gene>
<dbReference type="CDD" id="cd01948">
    <property type="entry name" value="EAL"/>
    <property type="match status" value="1"/>
</dbReference>
<dbReference type="Proteomes" id="UP000094609">
    <property type="component" value="Chromosome"/>
</dbReference>
<evidence type="ECO:0000313" key="2">
    <source>
        <dbReference type="EMBL" id="AOO66301.1"/>
    </source>
</evidence>
<sequence length="247" mass="28713">MSLPTLSHEHLLNYDDICKIIDTQSFWVEYEPIIDMNNGDIFGYEALARFVINGKQIPPMPILEIAHKENELFFHLERALKIMQLAHRPREGMLFVNIDPHNFSDSDKIRYWHTLFRDIQNLCIEVTENTGDMQVSLLSYCLDEIQKSGIPIAQDDIGNDQKPFCFDLTKRAQFLKFDRTWLLKIKACVDYQEILKGFLSFAKAQGKKSILEGVEKEEDFTMARALGVDFVQGYIFKHLNISSQKRS</sequence>
<dbReference type="PANTHER" id="PTHR33121:SF76">
    <property type="entry name" value="SIGNALING PROTEIN"/>
    <property type="match status" value="1"/>
</dbReference>
<evidence type="ECO:0000313" key="3">
    <source>
        <dbReference type="Proteomes" id="UP000094609"/>
    </source>
</evidence>
<dbReference type="RefSeq" id="WP_069478848.1">
    <property type="nucleotide sequence ID" value="NZ_CP017111.1"/>
</dbReference>
<dbReference type="PATRIC" id="fig|1193502.14.peg.2574"/>
<feature type="domain" description="EAL" evidence="1">
    <location>
        <begin position="10"/>
        <end position="247"/>
    </location>
</feature>
<dbReference type="KEGG" id="shal:SHALO_2542"/>
<proteinExistence type="predicted"/>
<reference evidence="3" key="1">
    <citation type="submission" date="2016-08" db="EMBL/GenBank/DDBJ databases">
        <title>Complete genome sequence of the organohalide-respiring Epsilonproteobacterium Sulfurospirillum halorespirans.</title>
        <authorList>
            <person name="Goris T."/>
            <person name="Zimmermann J."/>
            <person name="Schenz B."/>
            <person name="Lemos M."/>
            <person name="Hackermueller J."/>
            <person name="Diekert G."/>
        </authorList>
    </citation>
    <scope>NUCLEOTIDE SEQUENCE [LARGE SCALE GENOMIC DNA]</scope>
    <source>
        <strain>DSM 13726</strain>
        <strain evidence="3">PCE-M2</strain>
    </source>
</reference>
<dbReference type="InterPro" id="IPR035919">
    <property type="entry name" value="EAL_sf"/>
</dbReference>
<dbReference type="SMART" id="SM00052">
    <property type="entry name" value="EAL"/>
    <property type="match status" value="1"/>
</dbReference>
<dbReference type="InterPro" id="IPR001633">
    <property type="entry name" value="EAL_dom"/>
</dbReference>
<name>A0A1D7TMS8_9BACT</name>